<proteinExistence type="predicted"/>
<feature type="compositionally biased region" description="Basic and acidic residues" evidence="10">
    <location>
        <begin position="1165"/>
        <end position="1179"/>
    </location>
</feature>
<feature type="region of interest" description="Disordered" evidence="10">
    <location>
        <begin position="514"/>
        <end position="897"/>
    </location>
</feature>
<evidence type="ECO:0000259" key="11">
    <source>
        <dbReference type="PROSITE" id="PS50835"/>
    </source>
</evidence>
<feature type="region of interest" description="Disordered" evidence="10">
    <location>
        <begin position="1317"/>
        <end position="1392"/>
    </location>
</feature>
<dbReference type="PANTHER" id="PTHR12231">
    <property type="entry name" value="CTX-RELATED TYPE I TRANSMEMBRANE PROTEIN"/>
    <property type="match status" value="1"/>
</dbReference>
<feature type="compositionally biased region" description="Low complexity" evidence="10">
    <location>
        <begin position="730"/>
        <end position="742"/>
    </location>
</feature>
<evidence type="ECO:0000256" key="2">
    <source>
        <dbReference type="ARBA" id="ARBA00022692"/>
    </source>
</evidence>
<feature type="domain" description="Ig-like" evidence="11">
    <location>
        <begin position="1620"/>
        <end position="1713"/>
    </location>
</feature>
<dbReference type="GO" id="GO:0007155">
    <property type="term" value="P:cell adhesion"/>
    <property type="evidence" value="ECO:0007669"/>
    <property type="project" value="UniProtKB-KW"/>
</dbReference>
<dbReference type="InterPro" id="IPR051170">
    <property type="entry name" value="Neural/epithelial_adhesion"/>
</dbReference>
<feature type="domain" description="Ig-like" evidence="11">
    <location>
        <begin position="2038"/>
        <end position="2123"/>
    </location>
</feature>
<dbReference type="FunFam" id="2.60.40.10:FF:000302">
    <property type="entry name" value="Down syndrome cell adhesion molecule, isoform D"/>
    <property type="match status" value="1"/>
</dbReference>
<keyword evidence="4" id="KW-0677">Repeat</keyword>
<keyword evidence="9" id="KW-0393">Immunoglobulin domain</keyword>
<dbReference type="FunFam" id="2.60.40.10:FF:000017">
    <property type="entry name" value="Down syndrome cell adhesion molecule b"/>
    <property type="match status" value="2"/>
</dbReference>
<comment type="subcellular location">
    <subcellularLocation>
        <location evidence="1">Membrane</location>
        <topology evidence="1">Single-pass membrane protein</topology>
    </subcellularLocation>
</comment>
<feature type="compositionally biased region" description="Basic and acidic residues" evidence="10">
    <location>
        <begin position="578"/>
        <end position="591"/>
    </location>
</feature>
<feature type="region of interest" description="Disordered" evidence="10">
    <location>
        <begin position="955"/>
        <end position="1230"/>
    </location>
</feature>
<evidence type="ECO:0000256" key="8">
    <source>
        <dbReference type="ARBA" id="ARBA00023157"/>
    </source>
</evidence>
<evidence type="ECO:0000256" key="10">
    <source>
        <dbReference type="SAM" id="MobiDB-lite"/>
    </source>
</evidence>
<feature type="compositionally biased region" description="Polar residues" evidence="10">
    <location>
        <begin position="398"/>
        <end position="412"/>
    </location>
</feature>
<evidence type="ECO:0000256" key="4">
    <source>
        <dbReference type="ARBA" id="ARBA00022737"/>
    </source>
</evidence>
<dbReference type="GO" id="GO:0016020">
    <property type="term" value="C:membrane"/>
    <property type="evidence" value="ECO:0007669"/>
    <property type="project" value="UniProtKB-SubCell"/>
</dbReference>
<feature type="compositionally biased region" description="Basic and acidic residues" evidence="10">
    <location>
        <begin position="605"/>
        <end position="619"/>
    </location>
</feature>
<evidence type="ECO:0000256" key="9">
    <source>
        <dbReference type="ARBA" id="ARBA00023319"/>
    </source>
</evidence>
<dbReference type="FunFam" id="2.60.40.10:FF:000230">
    <property type="entry name" value="Down syndrome cell adhesion molecule, isoform D"/>
    <property type="match status" value="1"/>
</dbReference>
<keyword evidence="7" id="KW-0472">Membrane</keyword>
<evidence type="ECO:0000313" key="13">
    <source>
        <dbReference type="Proteomes" id="UP000494165"/>
    </source>
</evidence>
<dbReference type="PANTHER" id="PTHR12231:SF253">
    <property type="entry name" value="DPR-INTERACTING PROTEIN ETA, ISOFORM B-RELATED"/>
    <property type="match status" value="1"/>
</dbReference>
<feature type="compositionally biased region" description="Basic and acidic residues" evidence="10">
    <location>
        <begin position="1003"/>
        <end position="1022"/>
    </location>
</feature>
<keyword evidence="13" id="KW-1185">Reference proteome</keyword>
<dbReference type="Gene3D" id="2.60.40.10">
    <property type="entry name" value="Immunoglobulins"/>
    <property type="match status" value="15"/>
</dbReference>
<dbReference type="GO" id="GO:0048812">
    <property type="term" value="P:neuron projection morphogenesis"/>
    <property type="evidence" value="ECO:0007669"/>
    <property type="project" value="UniProtKB-ARBA"/>
</dbReference>
<feature type="compositionally biased region" description="Basic and acidic residues" evidence="10">
    <location>
        <begin position="629"/>
        <end position="658"/>
    </location>
</feature>
<feature type="compositionally biased region" description="Polar residues" evidence="10">
    <location>
        <begin position="1192"/>
        <end position="1203"/>
    </location>
</feature>
<feature type="compositionally biased region" description="Polar residues" evidence="10">
    <location>
        <begin position="982"/>
        <end position="997"/>
    </location>
</feature>
<dbReference type="InterPro" id="IPR036179">
    <property type="entry name" value="Ig-like_dom_sf"/>
</dbReference>
<name>A0A8S1C586_9INSE</name>
<feature type="compositionally biased region" description="Basic and acidic residues" evidence="10">
    <location>
        <begin position="540"/>
        <end position="556"/>
    </location>
</feature>
<feature type="compositionally biased region" description="Basic and acidic residues" evidence="10">
    <location>
        <begin position="763"/>
        <end position="773"/>
    </location>
</feature>
<feature type="domain" description="Ig-like" evidence="11">
    <location>
        <begin position="2262"/>
        <end position="2354"/>
    </location>
</feature>
<dbReference type="SMART" id="SM00409">
    <property type="entry name" value="IG"/>
    <property type="match status" value="7"/>
</dbReference>
<keyword evidence="8" id="KW-1015">Disulfide bond</keyword>
<evidence type="ECO:0000256" key="1">
    <source>
        <dbReference type="ARBA" id="ARBA00004167"/>
    </source>
</evidence>
<organism evidence="12 13">
    <name type="scientific">Cloeon dipterum</name>
    <dbReference type="NCBI Taxonomy" id="197152"/>
    <lineage>
        <taxon>Eukaryota</taxon>
        <taxon>Metazoa</taxon>
        <taxon>Ecdysozoa</taxon>
        <taxon>Arthropoda</taxon>
        <taxon>Hexapoda</taxon>
        <taxon>Insecta</taxon>
        <taxon>Pterygota</taxon>
        <taxon>Palaeoptera</taxon>
        <taxon>Ephemeroptera</taxon>
        <taxon>Pisciforma</taxon>
        <taxon>Baetidae</taxon>
        <taxon>Cloeon</taxon>
    </lineage>
</organism>
<feature type="region of interest" description="Disordered" evidence="10">
    <location>
        <begin position="398"/>
        <end position="435"/>
    </location>
</feature>
<feature type="domain" description="Ig-like" evidence="11">
    <location>
        <begin position="2634"/>
        <end position="2727"/>
    </location>
</feature>
<keyword evidence="6" id="KW-1133">Transmembrane helix</keyword>
<feature type="compositionally biased region" description="Basic and acidic residues" evidence="10">
    <location>
        <begin position="1286"/>
        <end position="1295"/>
    </location>
</feature>
<dbReference type="EMBL" id="CADEPI010000011">
    <property type="protein sequence ID" value="CAB3363291.1"/>
    <property type="molecule type" value="Genomic_DNA"/>
</dbReference>
<dbReference type="InterPro" id="IPR007110">
    <property type="entry name" value="Ig-like_dom"/>
</dbReference>
<evidence type="ECO:0000256" key="7">
    <source>
        <dbReference type="ARBA" id="ARBA00023136"/>
    </source>
</evidence>
<comment type="caution">
    <text evidence="12">The sequence shown here is derived from an EMBL/GenBank/DDBJ whole genome shotgun (WGS) entry which is preliminary data.</text>
</comment>
<gene>
    <name evidence="12" type="ORF">CLODIP_2_CD14817</name>
</gene>
<feature type="region of interest" description="Disordered" evidence="10">
    <location>
        <begin position="1249"/>
        <end position="1295"/>
    </location>
</feature>
<dbReference type="SUPFAM" id="SSF48726">
    <property type="entry name" value="Immunoglobulin"/>
    <property type="match status" value="6"/>
</dbReference>
<evidence type="ECO:0000313" key="12">
    <source>
        <dbReference type="EMBL" id="CAB3363291.1"/>
    </source>
</evidence>
<evidence type="ECO:0000256" key="5">
    <source>
        <dbReference type="ARBA" id="ARBA00022889"/>
    </source>
</evidence>
<keyword evidence="2" id="KW-0812">Transmembrane</keyword>
<reference evidence="12 13" key="1">
    <citation type="submission" date="2020-04" db="EMBL/GenBank/DDBJ databases">
        <authorList>
            <person name="Alioto T."/>
            <person name="Alioto T."/>
            <person name="Gomez Garrido J."/>
        </authorList>
    </citation>
    <scope>NUCLEOTIDE SEQUENCE [LARGE SCALE GENOMIC DNA]</scope>
</reference>
<feature type="domain" description="Ig-like" evidence="11">
    <location>
        <begin position="2358"/>
        <end position="2437"/>
    </location>
</feature>
<feature type="compositionally biased region" description="Basic and acidic residues" evidence="10">
    <location>
        <begin position="514"/>
        <end position="531"/>
    </location>
</feature>
<feature type="domain" description="Ig-like" evidence="11">
    <location>
        <begin position="2543"/>
        <end position="2627"/>
    </location>
</feature>
<feature type="compositionally biased region" description="Basic and acidic residues" evidence="10">
    <location>
        <begin position="1317"/>
        <end position="1336"/>
    </location>
</feature>
<dbReference type="Pfam" id="PF07679">
    <property type="entry name" value="I-set"/>
    <property type="match status" value="4"/>
</dbReference>
<dbReference type="OrthoDB" id="5969272at2759"/>
<dbReference type="Pfam" id="PF13927">
    <property type="entry name" value="Ig_3"/>
    <property type="match status" value="1"/>
</dbReference>
<dbReference type="InterPro" id="IPR003598">
    <property type="entry name" value="Ig_sub2"/>
</dbReference>
<feature type="compositionally biased region" description="Polar residues" evidence="10">
    <location>
        <begin position="698"/>
        <end position="711"/>
    </location>
</feature>
<feature type="region of interest" description="Disordered" evidence="10">
    <location>
        <begin position="316"/>
        <end position="344"/>
    </location>
</feature>
<dbReference type="FunFam" id="2.60.40.10:FF:000324">
    <property type="entry name" value="Down syndrome cell adhesion molecule, isoform D"/>
    <property type="match status" value="1"/>
</dbReference>
<feature type="compositionally biased region" description="Polar residues" evidence="10">
    <location>
        <begin position="1374"/>
        <end position="1389"/>
    </location>
</feature>
<feature type="compositionally biased region" description="Low complexity" evidence="10">
    <location>
        <begin position="955"/>
        <end position="972"/>
    </location>
</feature>
<feature type="compositionally biased region" description="Basic and acidic residues" evidence="10">
    <location>
        <begin position="1082"/>
        <end position="1092"/>
    </location>
</feature>
<dbReference type="CDD" id="cd20956">
    <property type="entry name" value="IgI_4_Dscam"/>
    <property type="match status" value="1"/>
</dbReference>
<feature type="compositionally biased region" description="Polar residues" evidence="10">
    <location>
        <begin position="1037"/>
        <end position="1051"/>
    </location>
</feature>
<feature type="compositionally biased region" description="Polar residues" evidence="10">
    <location>
        <begin position="327"/>
        <end position="344"/>
    </location>
</feature>
<dbReference type="PROSITE" id="PS50835">
    <property type="entry name" value="IG_LIKE"/>
    <property type="match status" value="8"/>
</dbReference>
<feature type="compositionally biased region" description="Basic and acidic residues" evidence="10">
    <location>
        <begin position="1052"/>
        <end position="1065"/>
    </location>
</feature>
<keyword evidence="5" id="KW-0130">Cell adhesion</keyword>
<dbReference type="InterPro" id="IPR013783">
    <property type="entry name" value="Ig-like_fold"/>
</dbReference>
<keyword evidence="3" id="KW-0732">Signal</keyword>
<accession>A0A8S1C586</accession>
<feature type="compositionally biased region" description="Basic residues" evidence="10">
    <location>
        <begin position="831"/>
        <end position="843"/>
    </location>
</feature>
<sequence length="2738" mass="299252">MALISNVSRVSHVISPKRSKGGVLMVYAPDDEEAGGEESISIHDFIKAELNRPLRICKPTLKEVPPKPPTQLATETVGIHNESTNSNQTQLKSTTIKGPSNVCEKTSLPSSSLLKVNIAKQSVKDVCDVQRISANPCIATSLCRPSPGAQQPKTILLSCPPLSSIAGNETKSVTASLLKNPQTRGKESPSVCSLKKDIVPLLSHSASENAMVSTGVSKIKPPELRYDASEQSCPALLWTRPPERSGSPKPISSVAGNHCKTALTGGSINQTASTVPSLPMEDNTRPTCNENVPFLANVNSNHPASEVEKTQLPQIPRGAEGMRPGATGTSENLNGNTPASVQSQPTDFSLLTEDNVNVKASELPETYFDDLFDIMDLKGRNDIKKERNNLNAVSEDIQSNEDICKSNRQNPPTKEADSLQPSLTKPPAQEKHPEVLTAKEIATNPLAKEDQMLKEPNSALENTTVLGGAKTSCTSLERINALEALLESLNSANSPKKHFLLKKSDGVIKALQEDHPISSKAEESPKVEKLKPARQNDSNEGGKEKTKDKIISKESSAHNVTETAGDKNSGKQSRVKTTKTDFKSLKEKHGSATEQVEAPKSSRTVRTDGKNKKSKKDLEAEACPSTNYGEEKSEGKLEAASKKTDKAGKIINKNEEKPSSNAGQPPTGDKQPERTQSKIRPSKRQLEGHESAEASPSLDVQTNIEACTANVSKRKKMETHDCSACCSTNKSPSKSSRPPSAKMKTTNEEKEDKNAKNQELVELETRPVTHKVGEVQSSKTESTEETSAKSARRGPKPKNKEVNKDAKETPSKAEKRNSASGEKKSQQSLTMKKRSLRLKRKERKQLLADQVESFPVERALRSNSTKLPSLLADPPSKQPQKFKTTRKSSKTRSILPKKLLDEAAIPIDAKNNESVGPYRQEATPKTSCTIGTQTEFVTEIPQVVDVALKKTFKSISTQTITTSEATTETSRTVADFPEDTENTNIPEMTVDCQNQAPSALGEKLSDQVETTKEGDEAVKTHEMPSSSKTAHCDKNSDNQASKTGTSSATNDTKSKKPEGLRETGRGAKKRSSPKAASTCEESQLKKPRKDDLDVVAVMCKSIGKKTSNATRNKTSRTEETILISSDDESSNRDVEQTQIGTAEDVQIVAVNPSTVTILSDDDSSSNEKEQTQKGGDDPKTLQSQKDVEMNSGEENPNTHTGNLDCSLGMTDGRTTSKHAEQTPKAAACSETNTVVSLQVTVTVTPNEVTSNVQSTPENIDHSEGEYNLNSRTNKESSDFVSTSDPSNEKTKTHEREIESCAGAKVLDCELQMNSKAAEKQVKCERNPDQKKSDEKVNAQIATKSTIGGEIKKKKQNDAAKNWGHQLETEKSDDSTNSVEAPNSTEATKPTSDKICSSAVKITINTNVGNEAGEVQATRGCGSTTNITPNKGIINTEPRNGERKYKISAGGSKKKKLGASNSTQSKTVGRDIKINAPSSAESTSTISAINACELPVIANDCRKPNLTINAKDTIEKNCRSQMQDSKPDPAANSAMVQEKSTTPISTSEYNNAHAISNSSIYDHTLPANPNLKYCIQVRSVLTKWIGGPRSTMWRSPLLAASLLLLVAAPTAFGADDGSMGPVFMREPPNRVDFSNTTGAQVECSARGSPAPEIIWVRADGTAVGDVPGLRQVMPNGNLVFPPFRAEDYRQEVHAQVYVCLARNSVGSIHSRDVHVRAVVQQEYDTDVNKEYVIRGNSGVLKCQVPSFVADFVHVVSWQTDKGETFVIDQNYVVQQFYQSEVNNEYVIRGNSAVLKCSIPSFVADFVSVVSWQDDTGNTFHASGEQHVVTQYYEAEVVSEYVIRGNTAVLKCTIPSFVADFVRVEAWVGSDKSVYTPTSDYVVNQFYEAEIMTEYVIRGNTALLKCSIPSFVADFVQVESWVDDDGKIFVPSEQYVVTQYYVTEGENEYVIRGNSAVMKCKIPSFVSDFVSVEAWISDTGETYTAANSHHVVSQAYESEADNEYVIRGNSAIMKCEVPSFVADFVSVDLWTDSDGNNYHPSNEYVVHQFYQTRVIDEFVLKGNTATLKCLVPSFVSDFVEVVEWLTDDQSHSLATNVNAVNQYYEAQVYDVFVIKGNAAVFKCNIPSFVSDYVEIVSWTDTEGTQYPMASSYVVTQHYQVNVMDEHVLKGNTAIIKCHIPSFVADYVFVSSWVEDENRDILPSTDYDGKYLVLPSGELHIRDVGPEDGYKSYQCRTKHRLTGETRLSATKGRLVITEPIGAKAPKYFTDDRTHSFTRDGGSSFALLCQAQGYPVPAFRWYKFAEGTAKKVAVSLNDRVKQVSGTLIIKEAKVEDSGKYLCVVNNSVGGESVETVLTVTAPLSATVEPETQTVDFGRPAVFTCNFEGNPVKTIGWLKDGKNLNHEDATLRIDSVKKEDKGMYQCFVRNDQESAQASAELKLGGRFEPPQFRHTFGEETLQPGPSVFLKCVASGNPTPEITWELDGKKLTNNDRLQVGQYVTVNGDVVSHLNVSSIITNDGGLYKCIASSKVGFTEHAARVNVYGLPFIRPMEKKAIVAGENLFVTCPVAGYPIENIVWERDGRVLPINRKQKVFPNGTLIIENVERQSDQATYTCVARNSQGYSARGTLEVQVMVPPEILPFTLGERPRSAGQSFSVHCSVVEGSPPVRVRWTLNDQPLVSVRHMKVMSLGDSGSVLAVERLDTEHVGFLTCIAENHVGSAEHSAFLNVSGKQQQRHTRHT</sequence>
<dbReference type="FunFam" id="2.60.40.10:FF:000310">
    <property type="entry name" value="Down syndrome cell adhesion molecule, isoform D"/>
    <property type="match status" value="1"/>
</dbReference>
<dbReference type="FunFam" id="2.60.40.10:FF:000308">
    <property type="entry name" value="Down syndrome cell adhesion molecule, isoform D"/>
    <property type="match status" value="1"/>
</dbReference>
<evidence type="ECO:0000256" key="6">
    <source>
        <dbReference type="ARBA" id="ARBA00022989"/>
    </source>
</evidence>
<dbReference type="InterPro" id="IPR013098">
    <property type="entry name" value="Ig_I-set"/>
</dbReference>
<feature type="domain" description="Ig-like" evidence="11">
    <location>
        <begin position="2445"/>
        <end position="2538"/>
    </location>
</feature>
<dbReference type="InterPro" id="IPR003599">
    <property type="entry name" value="Ig_sub"/>
</dbReference>
<dbReference type="Proteomes" id="UP000494165">
    <property type="component" value="Unassembled WGS sequence"/>
</dbReference>
<dbReference type="CDD" id="cd20958">
    <property type="entry name" value="IgI_5_Dscam"/>
    <property type="match status" value="1"/>
</dbReference>
<dbReference type="SMART" id="SM00408">
    <property type="entry name" value="IGc2"/>
    <property type="match status" value="6"/>
</dbReference>
<feature type="domain" description="Ig-like" evidence="11">
    <location>
        <begin position="2145"/>
        <end position="2245"/>
    </location>
</feature>
<evidence type="ECO:0000256" key="3">
    <source>
        <dbReference type="ARBA" id="ARBA00022729"/>
    </source>
</evidence>
<feature type="compositionally biased region" description="Basic and acidic residues" evidence="10">
    <location>
        <begin position="798"/>
        <end position="825"/>
    </location>
</feature>
<feature type="compositionally biased region" description="Basic and acidic residues" evidence="10">
    <location>
        <begin position="745"/>
        <end position="756"/>
    </location>
</feature>
<protein>
    <recommendedName>
        <fullName evidence="11">Ig-like domain-containing protein</fullName>
    </recommendedName>
</protein>